<evidence type="ECO:0000313" key="4">
    <source>
        <dbReference type="Proteomes" id="UP000186599"/>
    </source>
</evidence>
<evidence type="ECO:0000313" key="3">
    <source>
        <dbReference type="EMBL" id="SFM02745.1"/>
    </source>
</evidence>
<keyword evidence="4" id="KW-1185">Reference proteome</keyword>
<accession>A0A1H9TY11</accession>
<dbReference type="AlphaFoldDB" id="A0A1H9TY11"/>
<name>A0A1H9TY11_9GAMM</name>
<proteinExistence type="predicted"/>
<feature type="domain" description="DUF6436" evidence="1">
    <location>
        <begin position="41"/>
        <end position="178"/>
    </location>
</feature>
<gene>
    <name evidence="3" type="ORF">SAMN04487855_2017</name>
    <name evidence="2" type="ORF">SAMN05216589_2018</name>
</gene>
<reference evidence="4 5" key="1">
    <citation type="submission" date="2016-10" db="EMBL/GenBank/DDBJ databases">
        <authorList>
            <person name="de Groot N.N."/>
        </authorList>
    </citation>
    <scope>NUCLEOTIDE SEQUENCE [LARGE SCALE GENOMIC DNA]</scope>
    <source>
        <strain evidence="3 4">CGMCC 1.9095</strain>
        <strain evidence="2 5">DSM 22558</strain>
    </source>
</reference>
<organism evidence="2 5">
    <name type="scientific">Halopseudomonas bauzanensis</name>
    <dbReference type="NCBI Taxonomy" id="653930"/>
    <lineage>
        <taxon>Bacteria</taxon>
        <taxon>Pseudomonadati</taxon>
        <taxon>Pseudomonadota</taxon>
        <taxon>Gammaproteobacteria</taxon>
        <taxon>Pseudomonadales</taxon>
        <taxon>Pseudomonadaceae</taxon>
        <taxon>Halopseudomonas</taxon>
    </lineage>
</organism>
<dbReference type="Proteomes" id="UP000186599">
    <property type="component" value="Unassembled WGS sequence"/>
</dbReference>
<dbReference type="InterPro" id="IPR036249">
    <property type="entry name" value="Thioredoxin-like_sf"/>
</dbReference>
<evidence type="ECO:0000313" key="2">
    <source>
        <dbReference type="EMBL" id="SES01777.1"/>
    </source>
</evidence>
<sequence length="181" mass="19887">MVFLRRGLLAVLGMTWAAALVWAWWWFDGYHNRTFERPAHFAAAQVSPPFAPGRIQVMHVWQAGCPCNAGHEAYIADMTRRFSAQGVRFVRSGSRAAVEGSVLAGLPFWPMPEGWSDWPGGPALAIWDAEGKLAYVGPYSDGASCNSDSSFVEPVIRALLQGRSVNITQQDTVACLCELKE</sequence>
<evidence type="ECO:0000313" key="5">
    <source>
        <dbReference type="Proteomes" id="UP000186904"/>
    </source>
</evidence>
<protein>
    <recommendedName>
        <fullName evidence="1">DUF6436 domain-containing protein</fullName>
    </recommendedName>
</protein>
<dbReference type="Proteomes" id="UP000186904">
    <property type="component" value="Unassembled WGS sequence"/>
</dbReference>
<dbReference type="InterPro" id="IPR045494">
    <property type="entry name" value="DUF6436"/>
</dbReference>
<dbReference type="SUPFAM" id="SSF52833">
    <property type="entry name" value="Thioredoxin-like"/>
    <property type="match status" value="1"/>
</dbReference>
<dbReference type="EMBL" id="FOGN01000003">
    <property type="protein sequence ID" value="SES01777.1"/>
    <property type="molecule type" value="Genomic_DNA"/>
</dbReference>
<dbReference type="OrthoDB" id="8897581at2"/>
<dbReference type="EMBL" id="FOUA01000003">
    <property type="protein sequence ID" value="SFM02745.1"/>
    <property type="molecule type" value="Genomic_DNA"/>
</dbReference>
<evidence type="ECO:0000259" key="1">
    <source>
        <dbReference type="Pfam" id="PF20029"/>
    </source>
</evidence>
<dbReference type="STRING" id="653930.SAMN05216589_2018"/>
<dbReference type="Pfam" id="PF20029">
    <property type="entry name" value="DUF6436"/>
    <property type="match status" value="1"/>
</dbReference>
<dbReference type="RefSeq" id="WP_074779450.1">
    <property type="nucleotide sequence ID" value="NZ_FOGN01000003.1"/>
</dbReference>